<feature type="transmembrane region" description="Helical" evidence="1">
    <location>
        <begin position="252"/>
        <end position="269"/>
    </location>
</feature>
<name>A0A369L934_9ACTN</name>
<feature type="transmembrane region" description="Helical" evidence="1">
    <location>
        <begin position="203"/>
        <end position="223"/>
    </location>
</feature>
<evidence type="ECO:0000313" key="2">
    <source>
        <dbReference type="EMBL" id="RDB54696.1"/>
    </source>
</evidence>
<feature type="transmembrane region" description="Helical" evidence="1">
    <location>
        <begin position="76"/>
        <end position="98"/>
    </location>
</feature>
<dbReference type="RefSeq" id="WP_114616407.1">
    <property type="nucleotide sequence ID" value="NZ_PPTO01000027.1"/>
</dbReference>
<feature type="transmembrane region" description="Helical" evidence="1">
    <location>
        <begin position="367"/>
        <end position="388"/>
    </location>
</feature>
<feature type="transmembrane region" description="Helical" evidence="1">
    <location>
        <begin position="400"/>
        <end position="421"/>
    </location>
</feature>
<feature type="transmembrane region" description="Helical" evidence="1">
    <location>
        <begin position="230"/>
        <end position="246"/>
    </location>
</feature>
<dbReference type="AlphaFoldDB" id="A0A369L934"/>
<accession>A0A369L934</accession>
<feature type="transmembrane region" description="Helical" evidence="1">
    <location>
        <begin position="281"/>
        <end position="301"/>
    </location>
</feature>
<organism evidence="2 3">
    <name type="scientific">Slackia isoflavoniconvertens</name>
    <dbReference type="NCBI Taxonomy" id="572010"/>
    <lineage>
        <taxon>Bacteria</taxon>
        <taxon>Bacillati</taxon>
        <taxon>Actinomycetota</taxon>
        <taxon>Coriobacteriia</taxon>
        <taxon>Eggerthellales</taxon>
        <taxon>Eggerthellaceae</taxon>
        <taxon>Slackia</taxon>
    </lineage>
</organism>
<dbReference type="EMBL" id="PPTO01000027">
    <property type="protein sequence ID" value="RDB54696.1"/>
    <property type="molecule type" value="Genomic_DNA"/>
</dbReference>
<reference evidence="2 3" key="1">
    <citation type="journal article" date="2018" name="Elife">
        <title>Discovery and characterization of a prevalent human gut bacterial enzyme sufficient for the inactivation of a family of plant toxins.</title>
        <authorList>
            <person name="Koppel N."/>
            <person name="Bisanz J.E."/>
            <person name="Pandelia M.E."/>
            <person name="Turnbaugh P.J."/>
            <person name="Balskus E.P."/>
        </authorList>
    </citation>
    <scope>NUCLEOTIDE SEQUENCE [LARGE SCALE GENOMIC DNA]</scope>
    <source>
        <strain evidence="2 3">OB21 GAM31</strain>
    </source>
</reference>
<evidence type="ECO:0000313" key="3">
    <source>
        <dbReference type="Proteomes" id="UP000253975"/>
    </source>
</evidence>
<gene>
    <name evidence="2" type="ORF">C1881_10165</name>
</gene>
<keyword evidence="1" id="KW-1133">Transmembrane helix</keyword>
<dbReference type="Proteomes" id="UP000253975">
    <property type="component" value="Unassembled WGS sequence"/>
</dbReference>
<feature type="transmembrane region" description="Helical" evidence="1">
    <location>
        <begin position="20"/>
        <end position="40"/>
    </location>
</feature>
<feature type="transmembrane region" description="Helical" evidence="1">
    <location>
        <begin position="47"/>
        <end position="70"/>
    </location>
</feature>
<evidence type="ECO:0000256" key="1">
    <source>
        <dbReference type="SAM" id="Phobius"/>
    </source>
</evidence>
<keyword evidence="1" id="KW-0472">Membrane</keyword>
<protein>
    <recommendedName>
        <fullName evidence="4">O-antigen ligase domain-containing protein</fullName>
    </recommendedName>
</protein>
<feature type="transmembrane region" description="Helical" evidence="1">
    <location>
        <begin position="162"/>
        <end position="183"/>
    </location>
</feature>
<feature type="transmembrane region" description="Helical" evidence="1">
    <location>
        <begin position="110"/>
        <end position="127"/>
    </location>
</feature>
<keyword evidence="1" id="KW-0812">Transmembrane</keyword>
<proteinExistence type="predicted"/>
<sequence length="450" mass="49527">MLADAYATERSFLDRKITGQSFSVGLCYALLLGVCTGWLLSLGKVSFLLTLVVIAIAAVGSSETCCRLLFACFPFFNVMGADLGGTSMFYLLVFLYVLKATIDGSVAHARERYVALMLVFVFTVYNIGAGLTYAKWLIHLAVPLFVLGTVRLKENFSTYVRLLTVSLAISGFMGLMMMDRGIYLYTFGTVNTGVDITTRFSGLVGDAVVFGQVVALVVGVNAYLMYAGRAYRGAFPITLVLVFFAFLTYSKGALICLGIVGVFAFFGFVRKTVRDGLPVRYFIGGLLALAAAYLLATYMLSGSSLFSADALATRLDSSDLLTARREIWNAYFKLWDGTGLPMLFKGIGFDTYLNTTVYGRWHNCHNLYIEAVTLFGWITAVVMAIALVTHLVKMKQRGAAFFAFMPCILLLVSGIILHGFLDFPFFYEWTVALGCLEFAAERAGRRENEK</sequence>
<comment type="caution">
    <text evidence="2">The sequence shown here is derived from an EMBL/GenBank/DDBJ whole genome shotgun (WGS) entry which is preliminary data.</text>
</comment>
<evidence type="ECO:0008006" key="4">
    <source>
        <dbReference type="Google" id="ProtNLM"/>
    </source>
</evidence>